<name>A0AAE2V895_9BACT</name>
<comment type="caution">
    <text evidence="1">The sequence shown here is derived from an EMBL/GenBank/DDBJ whole genome shotgun (WGS) entry which is preliminary data.</text>
</comment>
<dbReference type="PROSITE" id="PS51257">
    <property type="entry name" value="PROKAR_LIPOPROTEIN"/>
    <property type="match status" value="1"/>
</dbReference>
<proteinExistence type="predicted"/>
<protein>
    <submittedName>
        <fullName evidence="1">Uncharacterized protein</fullName>
    </submittedName>
</protein>
<reference evidence="1" key="1">
    <citation type="submission" date="2021-01" db="EMBL/GenBank/DDBJ databases">
        <title>Modified the classification status of verrucomicrobia.</title>
        <authorList>
            <person name="Feng X."/>
        </authorList>
    </citation>
    <scope>NUCLEOTIDE SEQUENCE</scope>
    <source>
        <strain evidence="1">5K15</strain>
    </source>
</reference>
<evidence type="ECO:0000313" key="2">
    <source>
        <dbReference type="Proteomes" id="UP000634206"/>
    </source>
</evidence>
<dbReference type="EMBL" id="JAENIG010000005">
    <property type="protein sequence ID" value="MBK1855192.1"/>
    <property type="molecule type" value="Genomic_DNA"/>
</dbReference>
<dbReference type="AlphaFoldDB" id="A0AAE2V895"/>
<sequence>MKNTLTLLPAIIASGAFLCSCKVEKTEEGKLPDVEVDVDTEKGNLPKYDVDAPEVDVNKKKVEVTVPDVDVTMPDEKPDENE</sequence>
<gene>
    <name evidence="1" type="ORF">JIN83_09505</name>
</gene>
<accession>A0AAE2V895</accession>
<evidence type="ECO:0000313" key="1">
    <source>
        <dbReference type="EMBL" id="MBK1855192.1"/>
    </source>
</evidence>
<dbReference type="RefSeq" id="WP_309489805.1">
    <property type="nucleotide sequence ID" value="NZ_JAENIG010000005.1"/>
</dbReference>
<dbReference type="Proteomes" id="UP000634206">
    <property type="component" value="Unassembled WGS sequence"/>
</dbReference>
<organism evidence="1 2">
    <name type="scientific">Oceaniferula flava</name>
    <dbReference type="NCBI Taxonomy" id="2800421"/>
    <lineage>
        <taxon>Bacteria</taxon>
        <taxon>Pseudomonadati</taxon>
        <taxon>Verrucomicrobiota</taxon>
        <taxon>Verrucomicrobiia</taxon>
        <taxon>Verrucomicrobiales</taxon>
        <taxon>Verrucomicrobiaceae</taxon>
        <taxon>Oceaniferula</taxon>
    </lineage>
</organism>
<keyword evidence="2" id="KW-1185">Reference proteome</keyword>